<dbReference type="Gene3D" id="3.40.630.30">
    <property type="match status" value="1"/>
</dbReference>
<dbReference type="EMBL" id="JBBYAF010000031">
    <property type="protein sequence ID" value="MEL3973628.1"/>
    <property type="molecule type" value="Genomic_DNA"/>
</dbReference>
<keyword evidence="3" id="KW-1185">Reference proteome</keyword>
<dbReference type="PROSITE" id="PS51186">
    <property type="entry name" value="GNAT"/>
    <property type="match status" value="1"/>
</dbReference>
<comment type="caution">
    <text evidence="2">The sequence shown here is derived from an EMBL/GenBank/DDBJ whole genome shotgun (WGS) entry which is preliminary data.</text>
</comment>
<dbReference type="SUPFAM" id="SSF55729">
    <property type="entry name" value="Acyl-CoA N-acyltransferases (Nat)"/>
    <property type="match status" value="1"/>
</dbReference>
<evidence type="ECO:0000313" key="3">
    <source>
        <dbReference type="Proteomes" id="UP001389717"/>
    </source>
</evidence>
<sequence>MNAFRLTEKVRQLIVEAEQISERKNQSSLQSVDFFLGAANVKEGTLLEMFNLMDGRIEEFVNLERTEEVVYGDAIWPFRLPLSVQSFEIWQEAIAIMKRYNQTYLNEGHILKAFFQFAEKDAVLSSRLYTLPYEQLYKTVTSARDLSVYLMDHDWDVDDLPSVVTRQADMDDREMVVTFVIDKFGDEWGRTIGNGFHPVHEGVPIFIAEQDDQLVGFAAFDVYRQKKAIYGPMGVIPGVRETGIGKNLLFSALNEMKKRGYMYVILKEAGPIEFYEKACSAKLIPL</sequence>
<dbReference type="InterPro" id="IPR016181">
    <property type="entry name" value="Acyl_CoA_acyltransferase"/>
</dbReference>
<dbReference type="SUPFAM" id="SSF81923">
    <property type="entry name" value="Double Clp-N motif"/>
    <property type="match status" value="1"/>
</dbReference>
<accession>A0ABU9KDC6</accession>
<feature type="domain" description="N-acetyltransferase" evidence="1">
    <location>
        <begin position="163"/>
        <end position="286"/>
    </location>
</feature>
<dbReference type="Proteomes" id="UP001389717">
    <property type="component" value="Unassembled WGS sequence"/>
</dbReference>
<protein>
    <submittedName>
        <fullName evidence="2">GNAT family N-acetyltransferase</fullName>
    </submittedName>
</protein>
<dbReference type="InterPro" id="IPR000182">
    <property type="entry name" value="GNAT_dom"/>
</dbReference>
<dbReference type="CDD" id="cd04301">
    <property type="entry name" value="NAT_SF"/>
    <property type="match status" value="1"/>
</dbReference>
<proteinExistence type="predicted"/>
<dbReference type="Gene3D" id="1.10.1780.10">
    <property type="entry name" value="Clp, N-terminal domain"/>
    <property type="match status" value="1"/>
</dbReference>
<dbReference type="RefSeq" id="WP_341985125.1">
    <property type="nucleotide sequence ID" value="NZ_JBBYAF010000031.1"/>
</dbReference>
<dbReference type="InterPro" id="IPR036628">
    <property type="entry name" value="Clp_N_dom_sf"/>
</dbReference>
<evidence type="ECO:0000259" key="1">
    <source>
        <dbReference type="PROSITE" id="PS51186"/>
    </source>
</evidence>
<reference evidence="2 3" key="1">
    <citation type="submission" date="2024-04" db="EMBL/GenBank/DDBJ databases">
        <title>Bacillus oryzaecorticis sp. nov., a moderately halophilic bacterium isolated from rice husks.</title>
        <authorList>
            <person name="Zhu H.-S."/>
        </authorList>
    </citation>
    <scope>NUCLEOTIDE SEQUENCE [LARGE SCALE GENOMIC DNA]</scope>
    <source>
        <strain evidence="2 3">ZC255</strain>
    </source>
</reference>
<name>A0ABU9KDC6_9BACI</name>
<organism evidence="2 3">
    <name type="scientific">Rossellomorea oryzaecorticis</name>
    <dbReference type="NCBI Taxonomy" id="1396505"/>
    <lineage>
        <taxon>Bacteria</taxon>
        <taxon>Bacillati</taxon>
        <taxon>Bacillota</taxon>
        <taxon>Bacilli</taxon>
        <taxon>Bacillales</taxon>
        <taxon>Bacillaceae</taxon>
        <taxon>Rossellomorea</taxon>
    </lineage>
</organism>
<evidence type="ECO:0000313" key="2">
    <source>
        <dbReference type="EMBL" id="MEL3973628.1"/>
    </source>
</evidence>
<dbReference type="Pfam" id="PF00583">
    <property type="entry name" value="Acetyltransf_1"/>
    <property type="match status" value="1"/>
</dbReference>
<gene>
    <name evidence="2" type="ORF">AAEO50_15160</name>
</gene>